<evidence type="ECO:0000313" key="4">
    <source>
        <dbReference type="Proteomes" id="UP000219338"/>
    </source>
</evidence>
<dbReference type="Proteomes" id="UP000219338">
    <property type="component" value="Unassembled WGS sequence"/>
</dbReference>
<protein>
    <submittedName>
        <fullName evidence="3">Uncharacterized protein</fullName>
    </submittedName>
</protein>
<feature type="region of interest" description="Disordered" evidence="2">
    <location>
        <begin position="155"/>
        <end position="174"/>
    </location>
</feature>
<evidence type="ECO:0000313" key="3">
    <source>
        <dbReference type="EMBL" id="SJL07136.1"/>
    </source>
</evidence>
<keyword evidence="1" id="KW-0175">Coiled coil</keyword>
<dbReference type="AlphaFoldDB" id="A0A284REG2"/>
<feature type="coiled-coil region" evidence="1">
    <location>
        <begin position="710"/>
        <end position="811"/>
    </location>
</feature>
<proteinExistence type="predicted"/>
<feature type="coiled-coil region" evidence="1">
    <location>
        <begin position="331"/>
        <end position="372"/>
    </location>
</feature>
<keyword evidence="4" id="KW-1185">Reference proteome</keyword>
<gene>
    <name evidence="3" type="ORF">ARMOST_10479</name>
</gene>
<accession>A0A284REG2</accession>
<reference evidence="4" key="1">
    <citation type="journal article" date="2017" name="Nat. Ecol. Evol.">
        <title>Genome expansion and lineage-specific genetic innovations in the forest pathogenic fungi Armillaria.</title>
        <authorList>
            <person name="Sipos G."/>
            <person name="Prasanna A.N."/>
            <person name="Walter M.C."/>
            <person name="O'Connor E."/>
            <person name="Balint B."/>
            <person name="Krizsan K."/>
            <person name="Kiss B."/>
            <person name="Hess J."/>
            <person name="Varga T."/>
            <person name="Slot J."/>
            <person name="Riley R."/>
            <person name="Boka B."/>
            <person name="Rigling D."/>
            <person name="Barry K."/>
            <person name="Lee J."/>
            <person name="Mihaltcheva S."/>
            <person name="LaButti K."/>
            <person name="Lipzen A."/>
            <person name="Waldron R."/>
            <person name="Moloney N.M."/>
            <person name="Sperisen C."/>
            <person name="Kredics L."/>
            <person name="Vagvoelgyi C."/>
            <person name="Patrignani A."/>
            <person name="Fitzpatrick D."/>
            <person name="Nagy I."/>
            <person name="Doyle S."/>
            <person name="Anderson J.B."/>
            <person name="Grigoriev I.V."/>
            <person name="Gueldener U."/>
            <person name="Muensterkoetter M."/>
            <person name="Nagy L.G."/>
        </authorList>
    </citation>
    <scope>NUCLEOTIDE SEQUENCE [LARGE SCALE GENOMIC DNA]</scope>
    <source>
        <strain evidence="4">C18/9</strain>
    </source>
</reference>
<feature type="compositionally biased region" description="Basic and acidic residues" evidence="2">
    <location>
        <begin position="958"/>
        <end position="983"/>
    </location>
</feature>
<feature type="coiled-coil region" evidence="1">
    <location>
        <begin position="211"/>
        <end position="294"/>
    </location>
</feature>
<sequence>MNSDELGFSRCGLPEHASRAPKRPFQLNLALQTSTPQSRSHRHPQKAHIFAPTVRHAKRHANMFLVNPAHPTHNENQRMLHVSRHNIQSPTAQEAHEERCIDDKENSLDIPPVFKMFSQSSNRPFAGSHTDQLSTPARQSGSRSSELPQTPISERFEPHSRHSSAQPEVVYHGDEANWEENMMIRKMREASAMKSQLADERKITLTLKGDLAASQNVSVALKQKLATLESENERQAEQIQSLTEQLSQTKLELGQVTEERERNVNLIQDKAGEIERLRSELLHVGEKYAAFEERAGKIKDAAKKGIKSVVESHLDETGRYLHKSAETRDLISELQQDRNSSQQVNDILREKLHSLSAQLVESKQKIAELELRQFEEGARWSRRGETWQNLQCRIEELADKLTKREGEAFEGLIESANLSTALNETIEKHIRANVLQVTLGAKEQELAALKKEAINVESAKVKELDAALKDLSAKLANSDATVHKQETQMSILNDRMRSLTTKEAALIESNDDSRRTISKLEMAIQEAKFACSAESTKYKQVQDKNILLEAQVGKLRADIVDRETNLKNQDVAFNVLQERFDNQTITLKLAKEHSGDLQERIMALTVKLEGATTSARLDLAHLQEQKASLESSIQDQKVLLEKTLQEQKTLLEKTFRDHSSHLERSLQEQRTSQERKLQDQKNVWEKFVTDQQALFDRNLEDQKAASETTIKHLHDQKLSLKNSLAQLQTDFQVQQEATTTLKIDVAKLEERCEQQVKSEAQKLQAANKERLEALRLGQQRKDMLDSLASECESAKKDAQKARSELESGLREARMSTKQTRDLQEELGRLRDREVTLPNRYEAGQLSDIEKSFVQSVIQMYRATCEQDIVNKENGLRSRDNMIVSLQSKIASLESTLAKCLKESGTESMVDLNVWMSSPLTQGPEDEVLPQPAARPSVSASPKPFAALAAEDDDDISEEEKQPSALGKRDRPHSPMTKSDDNQRPARRSKSAAPRKIQGADKKVNEPTSKVKPRKRR</sequence>
<dbReference type="OMA" id="SIMMRGA"/>
<evidence type="ECO:0000256" key="2">
    <source>
        <dbReference type="SAM" id="MobiDB-lite"/>
    </source>
</evidence>
<organism evidence="3 4">
    <name type="scientific">Armillaria ostoyae</name>
    <name type="common">Armillaria root rot fungus</name>
    <dbReference type="NCBI Taxonomy" id="47428"/>
    <lineage>
        <taxon>Eukaryota</taxon>
        <taxon>Fungi</taxon>
        <taxon>Dikarya</taxon>
        <taxon>Basidiomycota</taxon>
        <taxon>Agaricomycotina</taxon>
        <taxon>Agaricomycetes</taxon>
        <taxon>Agaricomycetidae</taxon>
        <taxon>Agaricales</taxon>
        <taxon>Marasmiineae</taxon>
        <taxon>Physalacriaceae</taxon>
        <taxon>Armillaria</taxon>
    </lineage>
</organism>
<evidence type="ECO:0000256" key="1">
    <source>
        <dbReference type="SAM" id="Coils"/>
    </source>
</evidence>
<feature type="region of interest" description="Disordered" evidence="2">
    <location>
        <begin position="1"/>
        <end position="24"/>
    </location>
</feature>
<dbReference type="STRING" id="47428.A0A284REG2"/>
<dbReference type="EMBL" id="FUEG01000008">
    <property type="protein sequence ID" value="SJL07136.1"/>
    <property type="molecule type" value="Genomic_DNA"/>
</dbReference>
<dbReference type="OrthoDB" id="3246510at2759"/>
<feature type="coiled-coil region" evidence="1">
    <location>
        <begin position="432"/>
        <end position="481"/>
    </location>
</feature>
<feature type="region of interest" description="Disordered" evidence="2">
    <location>
        <begin position="916"/>
        <end position="1016"/>
    </location>
</feature>
<feature type="region of interest" description="Disordered" evidence="2">
    <location>
        <begin position="118"/>
        <end position="150"/>
    </location>
</feature>
<name>A0A284REG2_ARMOS</name>